<dbReference type="NCBIfam" id="TIGR00229">
    <property type="entry name" value="sensory_box"/>
    <property type="match status" value="2"/>
</dbReference>
<dbReference type="PROSITE" id="PS50110">
    <property type="entry name" value="RESPONSE_REGULATORY"/>
    <property type="match status" value="1"/>
</dbReference>
<dbReference type="InterPro" id="IPR001610">
    <property type="entry name" value="PAC"/>
</dbReference>
<dbReference type="Pfam" id="PF00072">
    <property type="entry name" value="Response_reg"/>
    <property type="match status" value="1"/>
</dbReference>
<dbReference type="PRINTS" id="PR00344">
    <property type="entry name" value="BCTRLSENSOR"/>
</dbReference>
<dbReference type="InterPro" id="IPR000014">
    <property type="entry name" value="PAS"/>
</dbReference>
<comment type="catalytic activity">
    <reaction evidence="1">
        <text>ATP + protein L-histidine = ADP + protein N-phospho-L-histidine.</text>
        <dbReference type="EC" id="2.7.13.3"/>
    </reaction>
</comment>
<dbReference type="SUPFAM" id="SSF47384">
    <property type="entry name" value="Homodimeric domain of signal transducing histidine kinase"/>
    <property type="match status" value="1"/>
</dbReference>
<evidence type="ECO:0000256" key="2">
    <source>
        <dbReference type="ARBA" id="ARBA00012438"/>
    </source>
</evidence>
<dbReference type="Gene3D" id="3.40.50.2300">
    <property type="match status" value="1"/>
</dbReference>
<dbReference type="InterPro" id="IPR005467">
    <property type="entry name" value="His_kinase_dom"/>
</dbReference>
<protein>
    <recommendedName>
        <fullName evidence="2">histidine kinase</fullName>
        <ecNumber evidence="2">2.7.13.3</ecNumber>
    </recommendedName>
</protein>
<feature type="domain" description="PAC" evidence="8">
    <location>
        <begin position="219"/>
        <end position="271"/>
    </location>
</feature>
<dbReference type="InterPro" id="IPR003661">
    <property type="entry name" value="HisK_dim/P_dom"/>
</dbReference>
<proteinExistence type="predicted"/>
<dbReference type="InterPro" id="IPR003594">
    <property type="entry name" value="HATPase_dom"/>
</dbReference>
<dbReference type="InterPro" id="IPR036097">
    <property type="entry name" value="HisK_dim/P_sf"/>
</dbReference>
<organism evidence="9 10">
    <name type="scientific">Hyalangium minutum</name>
    <dbReference type="NCBI Taxonomy" id="394096"/>
    <lineage>
        <taxon>Bacteria</taxon>
        <taxon>Pseudomonadati</taxon>
        <taxon>Myxococcota</taxon>
        <taxon>Myxococcia</taxon>
        <taxon>Myxococcales</taxon>
        <taxon>Cystobacterineae</taxon>
        <taxon>Archangiaceae</taxon>
        <taxon>Hyalangium</taxon>
    </lineage>
</organism>
<dbReference type="Pfam" id="PF08448">
    <property type="entry name" value="PAS_4"/>
    <property type="match status" value="1"/>
</dbReference>
<dbReference type="EC" id="2.7.13.3" evidence="2"/>
<gene>
    <name evidence="9" type="ORF">DB31_8050</name>
</gene>
<dbReference type="PANTHER" id="PTHR43065:SF42">
    <property type="entry name" value="TWO-COMPONENT SENSOR PPRA"/>
    <property type="match status" value="1"/>
</dbReference>
<dbReference type="GO" id="GO:0005524">
    <property type="term" value="F:ATP binding"/>
    <property type="evidence" value="ECO:0007669"/>
    <property type="project" value="UniProtKB-KW"/>
</dbReference>
<dbReference type="SMART" id="SM00086">
    <property type="entry name" value="PAC"/>
    <property type="match status" value="2"/>
</dbReference>
<keyword evidence="3 4" id="KW-0597">Phosphoprotein</keyword>
<dbReference type="Pfam" id="PF00512">
    <property type="entry name" value="HisKA"/>
    <property type="match status" value="1"/>
</dbReference>
<evidence type="ECO:0000313" key="9">
    <source>
        <dbReference type="EMBL" id="KFE67567.1"/>
    </source>
</evidence>
<feature type="domain" description="Response regulatory" evidence="6">
    <location>
        <begin position="557"/>
        <end position="670"/>
    </location>
</feature>
<dbReference type="OrthoDB" id="9805967at2"/>
<dbReference type="EMBL" id="JMCB01000007">
    <property type="protein sequence ID" value="KFE67567.1"/>
    <property type="molecule type" value="Genomic_DNA"/>
</dbReference>
<dbReference type="SUPFAM" id="SSF52172">
    <property type="entry name" value="CheY-like"/>
    <property type="match status" value="1"/>
</dbReference>
<dbReference type="PROSITE" id="PS50109">
    <property type="entry name" value="HIS_KIN"/>
    <property type="match status" value="1"/>
</dbReference>
<reference evidence="9 10" key="1">
    <citation type="submission" date="2014-04" db="EMBL/GenBank/DDBJ databases">
        <title>Genome assembly of Hyalangium minutum DSM 14724.</title>
        <authorList>
            <person name="Sharma G."/>
            <person name="Subramanian S."/>
        </authorList>
    </citation>
    <scope>NUCLEOTIDE SEQUENCE [LARGE SCALE GENOMIC DNA]</scope>
    <source>
        <strain evidence="9 10">DSM 14724</strain>
    </source>
</reference>
<dbReference type="Gene3D" id="3.30.565.10">
    <property type="entry name" value="Histidine kinase-like ATPase, C-terminal domain"/>
    <property type="match status" value="1"/>
</dbReference>
<keyword evidence="10" id="KW-1185">Reference proteome</keyword>
<feature type="modified residue" description="4-aspartylphosphate" evidence="4">
    <location>
        <position position="607"/>
    </location>
</feature>
<dbReference type="PATRIC" id="fig|394096.3.peg.4089"/>
<dbReference type="SMART" id="SM00387">
    <property type="entry name" value="HATPase_c"/>
    <property type="match status" value="1"/>
</dbReference>
<dbReference type="InterPro" id="IPR036890">
    <property type="entry name" value="HATPase_C_sf"/>
</dbReference>
<feature type="domain" description="PAC" evidence="8">
    <location>
        <begin position="92"/>
        <end position="144"/>
    </location>
</feature>
<dbReference type="CDD" id="cd00130">
    <property type="entry name" value="PAS"/>
    <property type="match status" value="2"/>
</dbReference>
<dbReference type="CDD" id="cd00082">
    <property type="entry name" value="HisKA"/>
    <property type="match status" value="1"/>
</dbReference>
<dbReference type="SUPFAM" id="SSF55785">
    <property type="entry name" value="PYP-like sensor domain (PAS domain)"/>
    <property type="match status" value="2"/>
</dbReference>
<dbReference type="CDD" id="cd00156">
    <property type="entry name" value="REC"/>
    <property type="match status" value="1"/>
</dbReference>
<sequence length="670" mass="74790">MSARPSKLPKPEDPHWTFSANDLADTSPLAIIEWDTHFRVSVWSRRATELFGWSEEEVRGKHLRELSLVHKDDEARVWEVMDRFCAGEMPWVSLQFRTSRRDGFVTHCVWYCTAIRDPSGKLACILTQVLDVTGREQALAQLEESERRFKATFEQAAVGIAHVSVSGQVMRANSRLGEIWGYTIQEVVEHGFADLTHPEDMGPDLDLAMQVLDGVIPRYSLEKRFKHKQGFLIWCALTVSLVRKPDGMPDYFIAVIEDISRRRRAEEERDALLSREQQARTEAEEMVRHRSTELEAARSALVQAERLATAGQLAAGVGHEINNPLSYVLANQTFAIEELLRVKVPTPGVDMEEVQRALMQAQLGAERIRDIVRDLRTFARGDPDTLGPVDIQATLEFSMSMAAPQLRQRARLVRKYEATPYAQGNESRLGQVFLNLLVNAAQAIPEGQVANNEVTVAVYETAEGWVTVEVSDTGSGIAAEHLPRIFEPFFTTKPVGVGTGLGLSVCHGIITGLGGTIEVESKLGKGTTFRVLLRSASQFEEDVPTLAPSLPTVIPRRVLVIDDDPEVRQALARIIGAPHQVELAETARTAQHWLLVKQEDYDIIFCDLMMPDITGMDLHDSIAAQRPEVLSKMVFMTAGAFTPRAASFMERVAARRIDKPFDPAKVRALL</sequence>
<dbReference type="PANTHER" id="PTHR43065">
    <property type="entry name" value="SENSOR HISTIDINE KINASE"/>
    <property type="match status" value="1"/>
</dbReference>
<evidence type="ECO:0000256" key="4">
    <source>
        <dbReference type="PROSITE-ProRule" id="PRU00169"/>
    </source>
</evidence>
<evidence type="ECO:0000256" key="3">
    <source>
        <dbReference type="ARBA" id="ARBA00022553"/>
    </source>
</evidence>
<dbReference type="PROSITE" id="PS50113">
    <property type="entry name" value="PAC"/>
    <property type="match status" value="2"/>
</dbReference>
<dbReference type="PROSITE" id="PS50112">
    <property type="entry name" value="PAS"/>
    <property type="match status" value="2"/>
</dbReference>
<dbReference type="SMART" id="SM00448">
    <property type="entry name" value="REC"/>
    <property type="match status" value="1"/>
</dbReference>
<name>A0A085WIQ4_9BACT</name>
<dbReference type="SMART" id="SM00388">
    <property type="entry name" value="HisKA"/>
    <property type="match status" value="1"/>
</dbReference>
<dbReference type="Proteomes" id="UP000028725">
    <property type="component" value="Unassembled WGS sequence"/>
</dbReference>
<dbReference type="STRING" id="394096.DB31_8050"/>
<dbReference type="InterPro" id="IPR011006">
    <property type="entry name" value="CheY-like_superfamily"/>
</dbReference>
<feature type="domain" description="PAS" evidence="7">
    <location>
        <begin position="23"/>
        <end position="88"/>
    </location>
</feature>
<dbReference type="Pfam" id="PF08447">
    <property type="entry name" value="PAS_3"/>
    <property type="match status" value="1"/>
</dbReference>
<evidence type="ECO:0000259" key="5">
    <source>
        <dbReference type="PROSITE" id="PS50109"/>
    </source>
</evidence>
<dbReference type="SUPFAM" id="SSF55874">
    <property type="entry name" value="ATPase domain of HSP90 chaperone/DNA topoisomerase II/histidine kinase"/>
    <property type="match status" value="1"/>
</dbReference>
<accession>A0A085WIQ4</accession>
<dbReference type="InterPro" id="IPR004358">
    <property type="entry name" value="Sig_transdc_His_kin-like_C"/>
</dbReference>
<dbReference type="Pfam" id="PF02518">
    <property type="entry name" value="HATPase_c"/>
    <property type="match status" value="1"/>
</dbReference>
<dbReference type="GO" id="GO:0000155">
    <property type="term" value="F:phosphorelay sensor kinase activity"/>
    <property type="evidence" value="ECO:0007669"/>
    <property type="project" value="InterPro"/>
</dbReference>
<dbReference type="InterPro" id="IPR013656">
    <property type="entry name" value="PAS_4"/>
</dbReference>
<dbReference type="InterPro" id="IPR035965">
    <property type="entry name" value="PAS-like_dom_sf"/>
</dbReference>
<feature type="domain" description="PAS" evidence="7">
    <location>
        <begin position="145"/>
        <end position="200"/>
    </location>
</feature>
<dbReference type="InterPro" id="IPR013655">
    <property type="entry name" value="PAS_fold_3"/>
</dbReference>
<comment type="caution">
    <text evidence="9">The sequence shown here is derived from an EMBL/GenBank/DDBJ whole genome shotgun (WGS) entry which is preliminary data.</text>
</comment>
<dbReference type="SMART" id="SM00091">
    <property type="entry name" value="PAS"/>
    <property type="match status" value="2"/>
</dbReference>
<dbReference type="Gene3D" id="1.10.287.130">
    <property type="match status" value="1"/>
</dbReference>
<dbReference type="InterPro" id="IPR000700">
    <property type="entry name" value="PAS-assoc_C"/>
</dbReference>
<evidence type="ECO:0000259" key="7">
    <source>
        <dbReference type="PROSITE" id="PS50112"/>
    </source>
</evidence>
<dbReference type="AlphaFoldDB" id="A0A085WIQ4"/>
<dbReference type="Gene3D" id="3.30.450.20">
    <property type="entry name" value="PAS domain"/>
    <property type="match status" value="2"/>
</dbReference>
<dbReference type="RefSeq" id="WP_052420115.1">
    <property type="nucleotide sequence ID" value="NZ_JMCB01000007.1"/>
</dbReference>
<feature type="domain" description="Histidine kinase" evidence="5">
    <location>
        <begin position="316"/>
        <end position="537"/>
    </location>
</feature>
<evidence type="ECO:0000259" key="6">
    <source>
        <dbReference type="PROSITE" id="PS50110"/>
    </source>
</evidence>
<dbReference type="InterPro" id="IPR001789">
    <property type="entry name" value="Sig_transdc_resp-reg_receiver"/>
</dbReference>
<evidence type="ECO:0000313" key="10">
    <source>
        <dbReference type="Proteomes" id="UP000028725"/>
    </source>
</evidence>
<evidence type="ECO:0000259" key="8">
    <source>
        <dbReference type="PROSITE" id="PS50113"/>
    </source>
</evidence>
<evidence type="ECO:0000256" key="1">
    <source>
        <dbReference type="ARBA" id="ARBA00000085"/>
    </source>
</evidence>